<comment type="caution">
    <text evidence="2">The sequence shown here is derived from an EMBL/GenBank/DDBJ whole genome shotgun (WGS) entry which is preliminary data.</text>
</comment>
<gene>
    <name evidence="2" type="ORF">EOD73_06605</name>
</gene>
<accession>A0A3S2XZX0</accession>
<organism evidence="2 3">
    <name type="scientific">Inhella crocodyli</name>
    <dbReference type="NCBI Taxonomy" id="2499851"/>
    <lineage>
        <taxon>Bacteria</taxon>
        <taxon>Pseudomonadati</taxon>
        <taxon>Pseudomonadota</taxon>
        <taxon>Betaproteobacteria</taxon>
        <taxon>Burkholderiales</taxon>
        <taxon>Sphaerotilaceae</taxon>
        <taxon>Inhella</taxon>
    </lineage>
</organism>
<dbReference type="RefSeq" id="WP_127682006.1">
    <property type="nucleotide sequence ID" value="NZ_SACM01000001.1"/>
</dbReference>
<evidence type="ECO:0000313" key="3">
    <source>
        <dbReference type="Proteomes" id="UP000288587"/>
    </source>
</evidence>
<keyword evidence="1" id="KW-0732">Signal</keyword>
<dbReference type="EMBL" id="SACM01000001">
    <property type="protein sequence ID" value="RVT88634.1"/>
    <property type="molecule type" value="Genomic_DNA"/>
</dbReference>
<reference evidence="2 3" key="1">
    <citation type="submission" date="2019-01" db="EMBL/GenBank/DDBJ databases">
        <authorList>
            <person name="Chen W.-M."/>
        </authorList>
    </citation>
    <scope>NUCLEOTIDE SEQUENCE [LARGE SCALE GENOMIC DNA]</scope>
    <source>
        <strain evidence="2 3">CCP-18</strain>
    </source>
</reference>
<protein>
    <recommendedName>
        <fullName evidence="4">DUF1444 family protein</fullName>
    </recommendedName>
</protein>
<sequence>MRAWILALCCFAFPALAAPPAAPTLAQFEQRFVEQLKKTQPNWKVVQKSPGELEVAPPGQSPQLVYLDNAHRQALQNPADTEAVIARHIAALQGTRATDTAQPIDLARVVPIVKDRAWAEGVARTVTQRGGKAPKPLFQEPLNDALTVHYAEDAPERLRYLTEADLAAWTTRPEALRVLALANLRRVLSDVEVRRGNGLAMVTAGGNFEASLLLLDTLWTEAQIGLPEPWVVAVPARDLLLVTSLSTPAMVERLRGIAQKAHRESAYALTPELFVRREGKWVALGR</sequence>
<keyword evidence="3" id="KW-1185">Reference proteome</keyword>
<proteinExistence type="predicted"/>
<dbReference type="OrthoDB" id="8631375at2"/>
<dbReference type="AlphaFoldDB" id="A0A3S2XZX0"/>
<name>A0A3S2XZX0_9BURK</name>
<evidence type="ECO:0000313" key="2">
    <source>
        <dbReference type="EMBL" id="RVT88634.1"/>
    </source>
</evidence>
<evidence type="ECO:0000256" key="1">
    <source>
        <dbReference type="SAM" id="SignalP"/>
    </source>
</evidence>
<feature type="chain" id="PRO_5018717202" description="DUF1444 family protein" evidence="1">
    <location>
        <begin position="18"/>
        <end position="286"/>
    </location>
</feature>
<evidence type="ECO:0008006" key="4">
    <source>
        <dbReference type="Google" id="ProtNLM"/>
    </source>
</evidence>
<dbReference type="Proteomes" id="UP000288587">
    <property type="component" value="Unassembled WGS sequence"/>
</dbReference>
<feature type="signal peptide" evidence="1">
    <location>
        <begin position="1"/>
        <end position="17"/>
    </location>
</feature>